<reference evidence="8 9" key="1">
    <citation type="submission" date="2015-04" db="EMBL/GenBank/DDBJ databases">
        <title>Whole genome shotgun sequence of Sphingomonas changbaiensis NBRC 104936.</title>
        <authorList>
            <person name="Katano-Makiyama Y."/>
            <person name="Hosoyama A."/>
            <person name="Hashimoto M."/>
            <person name="Noguchi M."/>
            <person name="Tsuchikane K."/>
            <person name="Ohji S."/>
            <person name="Yamazoe A."/>
            <person name="Ichikawa N."/>
            <person name="Kimura A."/>
            <person name="Fujita N."/>
        </authorList>
    </citation>
    <scope>NUCLEOTIDE SEQUENCE [LARGE SCALE GENOMIC DNA]</scope>
    <source>
        <strain evidence="8 9">NBRC 104936</strain>
    </source>
</reference>
<evidence type="ECO:0000313" key="9">
    <source>
        <dbReference type="Proteomes" id="UP000033202"/>
    </source>
</evidence>
<keyword evidence="7" id="KW-0346">Stress response</keyword>
<evidence type="ECO:0000256" key="4">
    <source>
        <dbReference type="ARBA" id="ARBA00022759"/>
    </source>
</evidence>
<dbReference type="InterPro" id="IPR012933">
    <property type="entry name" value="HicA_mRNA_interferase"/>
</dbReference>
<proteinExistence type="inferred from homology"/>
<dbReference type="EMBL" id="BBWU01000042">
    <property type="protein sequence ID" value="GAO39987.1"/>
    <property type="molecule type" value="Genomic_DNA"/>
</dbReference>
<dbReference type="GO" id="GO:0016787">
    <property type="term" value="F:hydrolase activity"/>
    <property type="evidence" value="ECO:0007669"/>
    <property type="project" value="UniProtKB-KW"/>
</dbReference>
<dbReference type="Pfam" id="PF07927">
    <property type="entry name" value="HicA_toxin"/>
    <property type="match status" value="1"/>
</dbReference>
<dbReference type="STRING" id="1219043.SCH01S_42_00300"/>
<evidence type="ECO:0000256" key="7">
    <source>
        <dbReference type="ARBA" id="ARBA00023016"/>
    </source>
</evidence>
<evidence type="ECO:0000256" key="3">
    <source>
        <dbReference type="ARBA" id="ARBA00022722"/>
    </source>
</evidence>
<evidence type="ECO:0000313" key="8">
    <source>
        <dbReference type="EMBL" id="GAO39987.1"/>
    </source>
</evidence>
<dbReference type="AlphaFoldDB" id="A0A0E9MQF5"/>
<accession>A0A0E9MQF5</accession>
<evidence type="ECO:0000256" key="6">
    <source>
        <dbReference type="ARBA" id="ARBA00022884"/>
    </source>
</evidence>
<dbReference type="SUPFAM" id="SSF54786">
    <property type="entry name" value="YcfA/nrd intein domain"/>
    <property type="match status" value="1"/>
</dbReference>
<keyword evidence="9" id="KW-1185">Reference proteome</keyword>
<gene>
    <name evidence="8" type="ORF">SCH01S_42_00300</name>
</gene>
<keyword evidence="3" id="KW-0540">Nuclease</keyword>
<keyword evidence="4" id="KW-0255">Endonuclease</keyword>
<evidence type="ECO:0008006" key="10">
    <source>
        <dbReference type="Google" id="ProtNLM"/>
    </source>
</evidence>
<dbReference type="Gene3D" id="3.30.920.30">
    <property type="entry name" value="Hypothetical protein"/>
    <property type="match status" value="1"/>
</dbReference>
<evidence type="ECO:0000256" key="5">
    <source>
        <dbReference type="ARBA" id="ARBA00022801"/>
    </source>
</evidence>
<dbReference type="RefSeq" id="WP_046348795.1">
    <property type="nucleotide sequence ID" value="NZ_BBWU01000042.1"/>
</dbReference>
<sequence length="72" mass="8062">MPRLPRLSGRELIKALEQLGFRQMRQRGSHVVLRRGDRGCVVPMHKEIRLGTLAAILNQSGLTADELMAALK</sequence>
<evidence type="ECO:0000256" key="1">
    <source>
        <dbReference type="ARBA" id="ARBA00006620"/>
    </source>
</evidence>
<dbReference type="GO" id="GO:0003729">
    <property type="term" value="F:mRNA binding"/>
    <property type="evidence" value="ECO:0007669"/>
    <property type="project" value="InterPro"/>
</dbReference>
<keyword evidence="5" id="KW-0378">Hydrolase</keyword>
<dbReference type="Proteomes" id="UP000033202">
    <property type="component" value="Unassembled WGS sequence"/>
</dbReference>
<dbReference type="GO" id="GO:0004519">
    <property type="term" value="F:endonuclease activity"/>
    <property type="evidence" value="ECO:0007669"/>
    <property type="project" value="UniProtKB-KW"/>
</dbReference>
<name>A0A0E9MQF5_9SPHN</name>
<comment type="caution">
    <text evidence="8">The sequence shown here is derived from an EMBL/GenBank/DDBJ whole genome shotgun (WGS) entry which is preliminary data.</text>
</comment>
<dbReference type="OrthoDB" id="9811409at2"/>
<keyword evidence="6" id="KW-0694">RNA-binding</keyword>
<dbReference type="InterPro" id="IPR038570">
    <property type="entry name" value="HicA_sf"/>
</dbReference>
<evidence type="ECO:0000256" key="2">
    <source>
        <dbReference type="ARBA" id="ARBA00022649"/>
    </source>
</evidence>
<keyword evidence="2" id="KW-1277">Toxin-antitoxin system</keyword>
<comment type="similarity">
    <text evidence="1">Belongs to the HicA mRNA interferase family.</text>
</comment>
<protein>
    <recommendedName>
        <fullName evidence="10">Toxin-antitoxin system toxin component</fullName>
    </recommendedName>
</protein>
<organism evidence="8 9">
    <name type="scientific">Sphingomonas changbaiensis NBRC 104936</name>
    <dbReference type="NCBI Taxonomy" id="1219043"/>
    <lineage>
        <taxon>Bacteria</taxon>
        <taxon>Pseudomonadati</taxon>
        <taxon>Pseudomonadota</taxon>
        <taxon>Alphaproteobacteria</taxon>
        <taxon>Sphingomonadales</taxon>
        <taxon>Sphingomonadaceae</taxon>
        <taxon>Sphingomonas</taxon>
    </lineage>
</organism>